<reference evidence="1" key="1">
    <citation type="submission" date="2021-11" db="EMBL/GenBank/DDBJ databases">
        <title>Streptomyces corallinus and Kineosporia corallina sp. nov., two new coral-derived marine actinobacteria.</title>
        <authorList>
            <person name="Buangrab K."/>
            <person name="Sutthacheep M."/>
            <person name="Yeemin T."/>
            <person name="Harunari E."/>
            <person name="Igarashi Y."/>
            <person name="Sripreechasak P."/>
            <person name="Kanchanasin P."/>
            <person name="Tanasupawat S."/>
            <person name="Phongsopitanun W."/>
        </authorList>
    </citation>
    <scope>NUCLEOTIDE SEQUENCE</scope>
    <source>
        <strain evidence="1">JCM 31032</strain>
    </source>
</reference>
<evidence type="ECO:0000313" key="1">
    <source>
        <dbReference type="EMBL" id="MCD5315851.1"/>
    </source>
</evidence>
<dbReference type="RefSeq" id="WP_231448672.1">
    <property type="nucleotide sequence ID" value="NZ_JAJOMB010000025.1"/>
</dbReference>
<accession>A0A9X1SXG2</accession>
<dbReference type="Proteomes" id="UP001138997">
    <property type="component" value="Unassembled WGS sequence"/>
</dbReference>
<dbReference type="EMBL" id="JAJOMB010000025">
    <property type="protein sequence ID" value="MCD5315851.1"/>
    <property type="molecule type" value="Genomic_DNA"/>
</dbReference>
<proteinExistence type="predicted"/>
<sequence>MIPTLSPAGFLPLGRHSCTIEELEQTFVLSPPFSTSSTRAQCLADFRSAKTMLDQLHPALVEANWIGGSFTTAKVDPDDLDSLFIIRESAFDELGSNNKKRKVLEFGKSQQLRKKLGLRVDAFMFVRQRIPQPWRAGGIDPEFQSAFALRGAWDDWWQRSRRGPDKDDAPTIESSDPVRGYLEVNW</sequence>
<protein>
    <submittedName>
        <fullName evidence="1">Uncharacterized protein</fullName>
    </submittedName>
</protein>
<organism evidence="1 2">
    <name type="scientific">Kineosporia babensis</name>
    <dbReference type="NCBI Taxonomy" id="499548"/>
    <lineage>
        <taxon>Bacteria</taxon>
        <taxon>Bacillati</taxon>
        <taxon>Actinomycetota</taxon>
        <taxon>Actinomycetes</taxon>
        <taxon>Kineosporiales</taxon>
        <taxon>Kineosporiaceae</taxon>
        <taxon>Kineosporia</taxon>
    </lineage>
</organism>
<comment type="caution">
    <text evidence="1">The sequence shown here is derived from an EMBL/GenBank/DDBJ whole genome shotgun (WGS) entry which is preliminary data.</text>
</comment>
<dbReference type="InterPro" id="IPR053860">
    <property type="entry name" value="DUF6932"/>
</dbReference>
<evidence type="ECO:0000313" key="2">
    <source>
        <dbReference type="Proteomes" id="UP001138997"/>
    </source>
</evidence>
<dbReference type="Pfam" id="PF22014">
    <property type="entry name" value="DUF6932"/>
    <property type="match status" value="1"/>
</dbReference>
<name>A0A9X1SXG2_9ACTN</name>
<keyword evidence="2" id="KW-1185">Reference proteome</keyword>
<dbReference type="AlphaFoldDB" id="A0A9X1SXG2"/>
<gene>
    <name evidence="1" type="ORF">LR394_33655</name>
</gene>